<evidence type="ECO:0000259" key="16">
    <source>
        <dbReference type="Pfam" id="PF01923"/>
    </source>
</evidence>
<dbReference type="UniPathway" id="UPA00148">
    <property type="reaction ID" value="UER00233"/>
</dbReference>
<gene>
    <name evidence="17" type="ORF">EYW49_04650</name>
</gene>
<keyword evidence="18" id="KW-1185">Reference proteome</keyword>
<evidence type="ECO:0000256" key="5">
    <source>
        <dbReference type="ARBA" id="ARBA00020963"/>
    </source>
</evidence>
<keyword evidence="8 15" id="KW-0547">Nucleotide-binding</keyword>
<feature type="domain" description="Cobalamin adenosyltransferase-like" evidence="16">
    <location>
        <begin position="7"/>
        <end position="176"/>
    </location>
</feature>
<evidence type="ECO:0000256" key="12">
    <source>
        <dbReference type="ARBA" id="ARBA00033354"/>
    </source>
</evidence>
<comment type="caution">
    <text evidence="17">The sequence shown here is derived from an EMBL/GenBank/DDBJ whole genome shotgun (WGS) entry which is preliminary data.</text>
</comment>
<evidence type="ECO:0000256" key="10">
    <source>
        <dbReference type="ARBA" id="ARBA00031529"/>
    </source>
</evidence>
<dbReference type="Gene3D" id="1.20.1200.10">
    <property type="entry name" value="Cobalamin adenosyltransferase-like"/>
    <property type="match status" value="1"/>
</dbReference>
<evidence type="ECO:0000256" key="3">
    <source>
        <dbReference type="ARBA" id="ARBA00007487"/>
    </source>
</evidence>
<evidence type="ECO:0000313" key="18">
    <source>
        <dbReference type="Proteomes" id="UP000292781"/>
    </source>
</evidence>
<name>A0A4V2KU45_9HYPH</name>
<evidence type="ECO:0000256" key="13">
    <source>
        <dbReference type="ARBA" id="ARBA00048555"/>
    </source>
</evidence>
<evidence type="ECO:0000256" key="8">
    <source>
        <dbReference type="ARBA" id="ARBA00022741"/>
    </source>
</evidence>
<dbReference type="InterPro" id="IPR036451">
    <property type="entry name" value="CblAdoTrfase-like_sf"/>
</dbReference>
<keyword evidence="15" id="KW-0169">Cobalamin biosynthesis</keyword>
<evidence type="ECO:0000256" key="14">
    <source>
        <dbReference type="ARBA" id="ARBA00048692"/>
    </source>
</evidence>
<evidence type="ECO:0000256" key="11">
    <source>
        <dbReference type="ARBA" id="ARBA00033334"/>
    </source>
</evidence>
<dbReference type="EC" id="2.5.1.17" evidence="4 15"/>
<evidence type="ECO:0000256" key="1">
    <source>
        <dbReference type="ARBA" id="ARBA00004496"/>
    </source>
</evidence>
<dbReference type="NCBIfam" id="TIGR00636">
    <property type="entry name" value="PduO_Nterm"/>
    <property type="match status" value="1"/>
</dbReference>
<dbReference type="GO" id="GO:0005524">
    <property type="term" value="F:ATP binding"/>
    <property type="evidence" value="ECO:0007669"/>
    <property type="project" value="UniProtKB-UniRule"/>
</dbReference>
<proteinExistence type="inferred from homology"/>
<dbReference type="RefSeq" id="WP_131306706.1">
    <property type="nucleotide sequence ID" value="NZ_SJFN01000005.1"/>
</dbReference>
<dbReference type="FunFam" id="1.20.1200.10:FF:000003">
    <property type="entry name" value="ATP:cob(I)alamin adenosyltransferase"/>
    <property type="match status" value="1"/>
</dbReference>
<dbReference type="InterPro" id="IPR029499">
    <property type="entry name" value="PduO-typ"/>
</dbReference>
<organism evidence="17 18">
    <name type="scientific">Siculibacillus lacustris</name>
    <dbReference type="NCBI Taxonomy" id="1549641"/>
    <lineage>
        <taxon>Bacteria</taxon>
        <taxon>Pseudomonadati</taxon>
        <taxon>Pseudomonadota</taxon>
        <taxon>Alphaproteobacteria</taxon>
        <taxon>Hyphomicrobiales</taxon>
        <taxon>Ancalomicrobiaceae</taxon>
        <taxon>Siculibacillus</taxon>
    </lineage>
</organism>
<dbReference type="OrthoDB" id="9778896at2"/>
<dbReference type="SUPFAM" id="SSF89028">
    <property type="entry name" value="Cobalamin adenosyltransferase-like"/>
    <property type="match status" value="1"/>
</dbReference>
<comment type="catalytic activity">
    <reaction evidence="13 15">
        <text>2 cob(II)yrinate a,c diamide + reduced [electron-transfer flavoprotein] + 2 ATP = 2 adenosylcob(III)yrinate a,c-diamide + 2 triphosphate + oxidized [electron-transfer flavoprotein] + 3 H(+)</text>
        <dbReference type="Rhea" id="RHEA:11528"/>
        <dbReference type="Rhea" id="RHEA-COMP:10685"/>
        <dbReference type="Rhea" id="RHEA-COMP:10686"/>
        <dbReference type="ChEBI" id="CHEBI:15378"/>
        <dbReference type="ChEBI" id="CHEBI:18036"/>
        <dbReference type="ChEBI" id="CHEBI:30616"/>
        <dbReference type="ChEBI" id="CHEBI:57692"/>
        <dbReference type="ChEBI" id="CHEBI:58307"/>
        <dbReference type="ChEBI" id="CHEBI:58503"/>
        <dbReference type="ChEBI" id="CHEBI:58537"/>
        <dbReference type="EC" id="2.5.1.17"/>
    </reaction>
</comment>
<keyword evidence="6" id="KW-0963">Cytoplasm</keyword>
<dbReference type="Proteomes" id="UP000292781">
    <property type="component" value="Unassembled WGS sequence"/>
</dbReference>
<dbReference type="GO" id="GO:0009236">
    <property type="term" value="P:cobalamin biosynthetic process"/>
    <property type="evidence" value="ECO:0007669"/>
    <property type="project" value="UniProtKB-UniRule"/>
</dbReference>
<dbReference type="Pfam" id="PF01923">
    <property type="entry name" value="Cob_adeno_trans"/>
    <property type="match status" value="1"/>
</dbReference>
<dbReference type="EMBL" id="SJFN01000005">
    <property type="protein sequence ID" value="TBW39964.1"/>
    <property type="molecule type" value="Genomic_DNA"/>
</dbReference>
<dbReference type="GO" id="GO:0008817">
    <property type="term" value="F:corrinoid adenosyltransferase activity"/>
    <property type="evidence" value="ECO:0007669"/>
    <property type="project" value="UniProtKB-UniRule"/>
</dbReference>
<dbReference type="AlphaFoldDB" id="A0A4V2KU45"/>
<comment type="pathway">
    <text evidence="2 15">Cofactor biosynthesis; adenosylcobalamin biosynthesis; adenosylcobalamin from cob(II)yrinate a,c-diamide: step 2/7.</text>
</comment>
<sequence>MVVLNRIYTRKGDDGTTALVTGERRLKSDPRIEAYGTIDETNAVVGLARLHTGVDHLELDVMLARIQNDLFDLGADLATPPGATLKWEPLRIVPAQVTRLEAEIDRLNGDLEPLASFVLPGGSAAAAHLHHARTVSRRAERLMVALAAGGDDRVGPAAIAYVNRLSDFFFVAARWVNDHGRSDVLWVPGENR</sequence>
<dbReference type="GO" id="GO:0005737">
    <property type="term" value="C:cytoplasm"/>
    <property type="evidence" value="ECO:0007669"/>
    <property type="project" value="UniProtKB-SubCell"/>
</dbReference>
<keyword evidence="9 15" id="KW-0067">ATP-binding</keyword>
<evidence type="ECO:0000256" key="15">
    <source>
        <dbReference type="RuleBase" id="RU366026"/>
    </source>
</evidence>
<comment type="subcellular location">
    <subcellularLocation>
        <location evidence="1">Cytoplasm</location>
    </subcellularLocation>
</comment>
<evidence type="ECO:0000256" key="9">
    <source>
        <dbReference type="ARBA" id="ARBA00022840"/>
    </source>
</evidence>
<dbReference type="InterPro" id="IPR016030">
    <property type="entry name" value="CblAdoTrfase-like"/>
</dbReference>
<evidence type="ECO:0000256" key="2">
    <source>
        <dbReference type="ARBA" id="ARBA00005121"/>
    </source>
</evidence>
<keyword evidence="7 15" id="KW-0808">Transferase</keyword>
<comment type="similarity">
    <text evidence="3 15">Belongs to the Cob(I)alamin adenosyltransferase family.</text>
</comment>
<reference evidence="17 18" key="1">
    <citation type="submission" date="2019-02" db="EMBL/GenBank/DDBJ databases">
        <title>Siculibacillus lacustris gen. nov., sp. nov., a new rosette-forming bacterium isolated from a freshwater crater lake (Lake St. Ana, Romania).</title>
        <authorList>
            <person name="Felfoldi T."/>
            <person name="Marton Z."/>
            <person name="Szabo A."/>
            <person name="Mentes A."/>
            <person name="Boka K."/>
            <person name="Marialigeti K."/>
            <person name="Mathe I."/>
            <person name="Koncz M."/>
            <person name="Schumann P."/>
            <person name="Toth E."/>
        </authorList>
    </citation>
    <scope>NUCLEOTIDE SEQUENCE [LARGE SCALE GENOMIC DNA]</scope>
    <source>
        <strain evidence="17 18">SA-279</strain>
    </source>
</reference>
<accession>A0A4V2KU45</accession>
<evidence type="ECO:0000256" key="6">
    <source>
        <dbReference type="ARBA" id="ARBA00022490"/>
    </source>
</evidence>
<comment type="catalytic activity">
    <reaction evidence="14 15">
        <text>2 cob(II)alamin + reduced [electron-transfer flavoprotein] + 2 ATP = 2 adenosylcob(III)alamin + 2 triphosphate + oxidized [electron-transfer flavoprotein] + 3 H(+)</text>
        <dbReference type="Rhea" id="RHEA:28671"/>
        <dbReference type="Rhea" id="RHEA-COMP:10685"/>
        <dbReference type="Rhea" id="RHEA-COMP:10686"/>
        <dbReference type="ChEBI" id="CHEBI:15378"/>
        <dbReference type="ChEBI" id="CHEBI:16304"/>
        <dbReference type="ChEBI" id="CHEBI:18036"/>
        <dbReference type="ChEBI" id="CHEBI:18408"/>
        <dbReference type="ChEBI" id="CHEBI:30616"/>
        <dbReference type="ChEBI" id="CHEBI:57692"/>
        <dbReference type="ChEBI" id="CHEBI:58307"/>
        <dbReference type="EC" id="2.5.1.17"/>
    </reaction>
</comment>
<protein>
    <recommendedName>
        <fullName evidence="5 15">Corrinoid adenosyltransferase</fullName>
        <ecNumber evidence="4 15">2.5.1.17</ecNumber>
    </recommendedName>
    <alternativeName>
        <fullName evidence="10 15">Cob(II)alamin adenosyltransferase</fullName>
    </alternativeName>
    <alternativeName>
        <fullName evidence="12 15">Cob(II)yrinic acid a,c-diamide adenosyltransferase</fullName>
    </alternativeName>
    <alternativeName>
        <fullName evidence="11 15">Cobinamide/cobalamin adenosyltransferase</fullName>
    </alternativeName>
</protein>
<evidence type="ECO:0000256" key="7">
    <source>
        <dbReference type="ARBA" id="ARBA00022679"/>
    </source>
</evidence>
<evidence type="ECO:0000256" key="4">
    <source>
        <dbReference type="ARBA" id="ARBA00012454"/>
    </source>
</evidence>
<evidence type="ECO:0000313" key="17">
    <source>
        <dbReference type="EMBL" id="TBW39964.1"/>
    </source>
</evidence>
<dbReference type="PANTHER" id="PTHR12213:SF0">
    <property type="entry name" value="CORRINOID ADENOSYLTRANSFERASE MMAB"/>
    <property type="match status" value="1"/>
</dbReference>
<dbReference type="PANTHER" id="PTHR12213">
    <property type="entry name" value="CORRINOID ADENOSYLTRANSFERASE"/>
    <property type="match status" value="1"/>
</dbReference>